<comment type="caution">
    <text evidence="2">The sequence shown here is derived from an EMBL/GenBank/DDBJ whole genome shotgun (WGS) entry which is preliminary data.</text>
</comment>
<dbReference type="AlphaFoldDB" id="A0A9N8DRV1"/>
<protein>
    <submittedName>
        <fullName evidence="2">Uncharacterized protein</fullName>
    </submittedName>
</protein>
<keyword evidence="3" id="KW-1185">Reference proteome</keyword>
<feature type="region of interest" description="Disordered" evidence="1">
    <location>
        <begin position="178"/>
        <end position="212"/>
    </location>
</feature>
<sequence>MESSSSDSDDEESFHSARGNDPPAMVVSHSTPFSHASDLSNSTRSGQNRSSENANVGVGGTSLDTLAAAAASTPLRNITNNITNNRNNRRNNSRQSTRAMSTPQAAAAPEKEPEIPAEEFEAQYDSRCRDKNPNDDSDDEGELATELLGDLLEPEHSNPDFVEEELAAIASSIELPLKSTDPVGKRNITIPGAPNTWKPPGAPTDWAAPAKI</sequence>
<proteinExistence type="predicted"/>
<feature type="compositionally biased region" description="Basic and acidic residues" evidence="1">
    <location>
        <begin position="124"/>
        <end position="134"/>
    </location>
</feature>
<accession>A0A9N8DRV1</accession>
<evidence type="ECO:0000256" key="1">
    <source>
        <dbReference type="SAM" id="MobiDB-lite"/>
    </source>
</evidence>
<evidence type="ECO:0000313" key="2">
    <source>
        <dbReference type="EMBL" id="CAB9505565.1"/>
    </source>
</evidence>
<feature type="compositionally biased region" description="Low complexity" evidence="1">
    <location>
        <begin position="67"/>
        <end position="86"/>
    </location>
</feature>
<reference evidence="2" key="1">
    <citation type="submission" date="2020-06" db="EMBL/GenBank/DDBJ databases">
        <authorList>
            <consortium name="Plant Systems Biology data submission"/>
        </authorList>
    </citation>
    <scope>NUCLEOTIDE SEQUENCE</scope>
    <source>
        <strain evidence="2">D6</strain>
    </source>
</reference>
<feature type="compositionally biased region" description="Polar residues" evidence="1">
    <location>
        <begin position="28"/>
        <end position="54"/>
    </location>
</feature>
<dbReference type="EMBL" id="CAICTM010000234">
    <property type="protein sequence ID" value="CAB9505565.1"/>
    <property type="molecule type" value="Genomic_DNA"/>
</dbReference>
<feature type="region of interest" description="Disordered" evidence="1">
    <location>
        <begin position="1"/>
        <end position="158"/>
    </location>
</feature>
<name>A0A9N8DRV1_9STRA</name>
<dbReference type="Proteomes" id="UP001153069">
    <property type="component" value="Unassembled WGS sequence"/>
</dbReference>
<evidence type="ECO:0000313" key="3">
    <source>
        <dbReference type="Proteomes" id="UP001153069"/>
    </source>
</evidence>
<organism evidence="2 3">
    <name type="scientific">Seminavis robusta</name>
    <dbReference type="NCBI Taxonomy" id="568900"/>
    <lineage>
        <taxon>Eukaryota</taxon>
        <taxon>Sar</taxon>
        <taxon>Stramenopiles</taxon>
        <taxon>Ochrophyta</taxon>
        <taxon>Bacillariophyta</taxon>
        <taxon>Bacillariophyceae</taxon>
        <taxon>Bacillariophycidae</taxon>
        <taxon>Naviculales</taxon>
        <taxon>Naviculaceae</taxon>
        <taxon>Seminavis</taxon>
    </lineage>
</organism>
<feature type="compositionally biased region" description="Polar residues" evidence="1">
    <location>
        <begin position="93"/>
        <end position="102"/>
    </location>
</feature>
<gene>
    <name evidence="2" type="ORF">SEMRO_235_G094830.1</name>
</gene>